<reference evidence="6 7" key="1">
    <citation type="submission" date="2016-10" db="EMBL/GenBank/DDBJ databases">
        <authorList>
            <person name="de Groot N.N."/>
        </authorList>
    </citation>
    <scope>NUCLEOTIDE SEQUENCE [LARGE SCALE GENOMIC DNA]</scope>
    <source>
        <strain evidence="6 7">CGMCC 1.6133</strain>
    </source>
</reference>
<feature type="domain" description="HTH tetR-type" evidence="5">
    <location>
        <begin position="10"/>
        <end position="70"/>
    </location>
</feature>
<name>A0A1G8PWV1_9GAMM</name>
<dbReference type="PANTHER" id="PTHR30055">
    <property type="entry name" value="HTH-TYPE TRANSCRIPTIONAL REGULATOR RUTR"/>
    <property type="match status" value="1"/>
</dbReference>
<dbReference type="Pfam" id="PF16925">
    <property type="entry name" value="TetR_C_13"/>
    <property type="match status" value="1"/>
</dbReference>
<dbReference type="Pfam" id="PF00440">
    <property type="entry name" value="TetR_N"/>
    <property type="match status" value="1"/>
</dbReference>
<keyword evidence="7" id="KW-1185">Reference proteome</keyword>
<keyword evidence="2 4" id="KW-0238">DNA-binding</keyword>
<gene>
    <name evidence="6" type="ORF">SAMN04487954_102205</name>
</gene>
<dbReference type="STRING" id="376427.SAMN04487954_102205"/>
<dbReference type="InterPro" id="IPR001647">
    <property type="entry name" value="HTH_TetR"/>
</dbReference>
<dbReference type="InterPro" id="IPR036271">
    <property type="entry name" value="Tet_transcr_reg_TetR-rel_C_sf"/>
</dbReference>
<dbReference type="OrthoDB" id="5293556at2"/>
<dbReference type="Proteomes" id="UP000198525">
    <property type="component" value="Unassembled WGS sequence"/>
</dbReference>
<dbReference type="RefSeq" id="WP_089682966.1">
    <property type="nucleotide sequence ID" value="NZ_FNES01000002.1"/>
</dbReference>
<proteinExistence type="predicted"/>
<evidence type="ECO:0000256" key="1">
    <source>
        <dbReference type="ARBA" id="ARBA00023015"/>
    </source>
</evidence>
<protein>
    <submittedName>
        <fullName evidence="6">Transcriptional regulator, TetR family</fullName>
    </submittedName>
</protein>
<keyword evidence="3" id="KW-0804">Transcription</keyword>
<dbReference type="AlphaFoldDB" id="A0A1G8PWV1"/>
<sequence length="205" mass="22467">MSERQHLSAEARRERTVETVVALCGEEEPATLTTGRIARRMGVTQGALFRHFPSKDAIWEAVVTWVAGRVMARVDAAAEGVDDPLAALEAMYLAHAAFIAEHPGVPRLLMGQLQHPRPTPASRTVRELMERYRQRLLSLLQRARDEGRLRPGLDLDTAATQFIGTLQGLVMQALIADDVAGIVERAPAAFDLYRYGICKAPGGDA</sequence>
<keyword evidence="1" id="KW-0805">Transcription regulation</keyword>
<dbReference type="InterPro" id="IPR011075">
    <property type="entry name" value="TetR_C"/>
</dbReference>
<dbReference type="PROSITE" id="PS50977">
    <property type="entry name" value="HTH_TETR_2"/>
    <property type="match status" value="1"/>
</dbReference>
<accession>A0A1G8PWV1</accession>
<feature type="DNA-binding region" description="H-T-H motif" evidence="4">
    <location>
        <begin position="33"/>
        <end position="52"/>
    </location>
</feature>
<dbReference type="EMBL" id="FNES01000002">
    <property type="protein sequence ID" value="SDI96320.1"/>
    <property type="molecule type" value="Genomic_DNA"/>
</dbReference>
<dbReference type="PANTHER" id="PTHR30055:SF234">
    <property type="entry name" value="HTH-TYPE TRANSCRIPTIONAL REGULATOR BETI"/>
    <property type="match status" value="1"/>
</dbReference>
<dbReference type="Gene3D" id="1.10.357.10">
    <property type="entry name" value="Tetracycline Repressor, domain 2"/>
    <property type="match status" value="1"/>
</dbReference>
<evidence type="ECO:0000256" key="4">
    <source>
        <dbReference type="PROSITE-ProRule" id="PRU00335"/>
    </source>
</evidence>
<dbReference type="InterPro" id="IPR009057">
    <property type="entry name" value="Homeodomain-like_sf"/>
</dbReference>
<evidence type="ECO:0000313" key="7">
    <source>
        <dbReference type="Proteomes" id="UP000198525"/>
    </source>
</evidence>
<dbReference type="GO" id="GO:0003700">
    <property type="term" value="F:DNA-binding transcription factor activity"/>
    <property type="evidence" value="ECO:0007669"/>
    <property type="project" value="TreeGrafter"/>
</dbReference>
<evidence type="ECO:0000313" key="6">
    <source>
        <dbReference type="EMBL" id="SDI96320.1"/>
    </source>
</evidence>
<evidence type="ECO:0000256" key="2">
    <source>
        <dbReference type="ARBA" id="ARBA00023125"/>
    </source>
</evidence>
<dbReference type="InterPro" id="IPR050109">
    <property type="entry name" value="HTH-type_TetR-like_transc_reg"/>
</dbReference>
<organism evidence="6 7">
    <name type="scientific">Billgrantia gudaonensis</name>
    <dbReference type="NCBI Taxonomy" id="376427"/>
    <lineage>
        <taxon>Bacteria</taxon>
        <taxon>Pseudomonadati</taxon>
        <taxon>Pseudomonadota</taxon>
        <taxon>Gammaproteobacteria</taxon>
        <taxon>Oceanospirillales</taxon>
        <taxon>Halomonadaceae</taxon>
        <taxon>Billgrantia</taxon>
    </lineage>
</organism>
<evidence type="ECO:0000256" key="3">
    <source>
        <dbReference type="ARBA" id="ARBA00023163"/>
    </source>
</evidence>
<dbReference type="GO" id="GO:0000976">
    <property type="term" value="F:transcription cis-regulatory region binding"/>
    <property type="evidence" value="ECO:0007669"/>
    <property type="project" value="TreeGrafter"/>
</dbReference>
<dbReference type="SUPFAM" id="SSF46689">
    <property type="entry name" value="Homeodomain-like"/>
    <property type="match status" value="1"/>
</dbReference>
<dbReference type="SUPFAM" id="SSF48498">
    <property type="entry name" value="Tetracyclin repressor-like, C-terminal domain"/>
    <property type="match status" value="1"/>
</dbReference>
<evidence type="ECO:0000259" key="5">
    <source>
        <dbReference type="PROSITE" id="PS50977"/>
    </source>
</evidence>